<dbReference type="Pfam" id="PF04570">
    <property type="entry name" value="zf-FLZ"/>
    <property type="match status" value="1"/>
</dbReference>
<keyword evidence="4" id="KW-0479">Metal-binding</keyword>
<evidence type="ECO:0000256" key="1">
    <source>
        <dbReference type="ARBA" id="ARBA00004496"/>
    </source>
</evidence>
<evidence type="ECO:0000256" key="6">
    <source>
        <dbReference type="PROSITE-ProRule" id="PRU01131"/>
    </source>
</evidence>
<evidence type="ECO:0000256" key="7">
    <source>
        <dbReference type="SAM" id="MobiDB-lite"/>
    </source>
</evidence>
<name>A0A1Q3CKK1_CEPFO</name>
<evidence type="ECO:0000256" key="3">
    <source>
        <dbReference type="ARBA" id="ARBA00022490"/>
    </source>
</evidence>
<comment type="caution">
    <text evidence="9">The sequence shown here is derived from an EMBL/GenBank/DDBJ whole genome shotgun (WGS) entry which is preliminary data.</text>
</comment>
<reference evidence="10" key="1">
    <citation type="submission" date="2016-04" db="EMBL/GenBank/DDBJ databases">
        <title>Cephalotus genome sequencing.</title>
        <authorList>
            <person name="Fukushima K."/>
            <person name="Hasebe M."/>
            <person name="Fang X."/>
        </authorList>
    </citation>
    <scope>NUCLEOTIDE SEQUENCE [LARGE SCALE GENOMIC DNA]</scope>
    <source>
        <strain evidence="10">cv. St1</strain>
    </source>
</reference>
<feature type="compositionally biased region" description="Basic and acidic residues" evidence="7">
    <location>
        <begin position="68"/>
        <end position="80"/>
    </location>
</feature>
<gene>
    <name evidence="9" type="ORF">CFOL_v3_24068</name>
</gene>
<evidence type="ECO:0000256" key="4">
    <source>
        <dbReference type="ARBA" id="ARBA00022723"/>
    </source>
</evidence>
<keyword evidence="5" id="KW-0862">Zinc</keyword>
<feature type="domain" description="FLZ-type" evidence="8">
    <location>
        <begin position="89"/>
        <end position="133"/>
    </location>
</feature>
<comment type="similarity">
    <text evidence="2">Belongs to the FLZ family.</text>
</comment>
<dbReference type="GO" id="GO:0008270">
    <property type="term" value="F:zinc ion binding"/>
    <property type="evidence" value="ECO:0007669"/>
    <property type="project" value="UniProtKB-KW"/>
</dbReference>
<dbReference type="STRING" id="3775.A0A1Q3CKK1"/>
<dbReference type="PANTHER" id="PTHR33059:SF4">
    <property type="entry name" value="FCS-LIKE ZINC FINGER 5"/>
    <property type="match status" value="1"/>
</dbReference>
<dbReference type="InParanoid" id="A0A1Q3CKK1"/>
<dbReference type="InterPro" id="IPR007650">
    <property type="entry name" value="Zf-FLZ_dom"/>
</dbReference>
<keyword evidence="10" id="KW-1185">Reference proteome</keyword>
<keyword evidence="3" id="KW-0963">Cytoplasm</keyword>
<dbReference type="PROSITE" id="PS51795">
    <property type="entry name" value="ZF_FLZ"/>
    <property type="match status" value="1"/>
</dbReference>
<dbReference type="OrthoDB" id="1864056at2759"/>
<evidence type="ECO:0000259" key="8">
    <source>
        <dbReference type="PROSITE" id="PS51795"/>
    </source>
</evidence>
<dbReference type="AlphaFoldDB" id="A0A1Q3CKK1"/>
<dbReference type="EMBL" id="BDDD01002220">
    <property type="protein sequence ID" value="GAV80608.1"/>
    <property type="molecule type" value="Genomic_DNA"/>
</dbReference>
<feature type="zinc finger region" description="FLZ-type" evidence="6">
    <location>
        <begin position="89"/>
        <end position="133"/>
    </location>
</feature>
<evidence type="ECO:0000256" key="2">
    <source>
        <dbReference type="ARBA" id="ARBA00009374"/>
    </source>
</evidence>
<dbReference type="PANTHER" id="PTHR33059">
    <property type="entry name" value="FCS-LIKE ZINC FINGER 5"/>
    <property type="match status" value="1"/>
</dbReference>
<proteinExistence type="inferred from homology"/>
<accession>A0A1Q3CKK1</accession>
<keyword evidence="5" id="KW-0863">Zinc-finger</keyword>
<comment type="subcellular location">
    <subcellularLocation>
        <location evidence="1">Cytoplasm</location>
    </subcellularLocation>
</comment>
<evidence type="ECO:0000256" key="5">
    <source>
        <dbReference type="ARBA" id="ARBA00022771"/>
    </source>
</evidence>
<sequence>MSSKRSRIVRSSSQGEVGLLNQMRPLLDSPIPILAPPARQQVDSKPSPPPLRAQREKPRDGILTLYSPERETSTNVEPKKEKGELGFGEFLDACSLCKKKFKQDMDIFMYGYLKAFCSPDCRDDQIALDGFDEKTSLESTKMKMPRNAKPMSKRGLGN</sequence>
<organism evidence="9 10">
    <name type="scientific">Cephalotus follicularis</name>
    <name type="common">Albany pitcher plant</name>
    <dbReference type="NCBI Taxonomy" id="3775"/>
    <lineage>
        <taxon>Eukaryota</taxon>
        <taxon>Viridiplantae</taxon>
        <taxon>Streptophyta</taxon>
        <taxon>Embryophyta</taxon>
        <taxon>Tracheophyta</taxon>
        <taxon>Spermatophyta</taxon>
        <taxon>Magnoliopsida</taxon>
        <taxon>eudicotyledons</taxon>
        <taxon>Gunneridae</taxon>
        <taxon>Pentapetalae</taxon>
        <taxon>rosids</taxon>
        <taxon>fabids</taxon>
        <taxon>Oxalidales</taxon>
        <taxon>Cephalotaceae</taxon>
        <taxon>Cephalotus</taxon>
    </lineage>
</organism>
<feature type="region of interest" description="Disordered" evidence="7">
    <location>
        <begin position="28"/>
        <end position="80"/>
    </location>
</feature>
<dbReference type="Proteomes" id="UP000187406">
    <property type="component" value="Unassembled WGS sequence"/>
</dbReference>
<evidence type="ECO:0000313" key="9">
    <source>
        <dbReference type="EMBL" id="GAV80608.1"/>
    </source>
</evidence>
<evidence type="ECO:0000313" key="10">
    <source>
        <dbReference type="Proteomes" id="UP000187406"/>
    </source>
</evidence>
<protein>
    <submittedName>
        <fullName evidence="9">DUF581 domain-containing protein</fullName>
    </submittedName>
</protein>
<dbReference type="GO" id="GO:0005737">
    <property type="term" value="C:cytoplasm"/>
    <property type="evidence" value="ECO:0007669"/>
    <property type="project" value="UniProtKB-SubCell"/>
</dbReference>